<sequence>MTASVPAWLAWPLIAAMAAVIAVRYKWFNKTLYENYFNNTLLLMLVAQLLRERAVEQLLERTAVMTVTMAQHLSLVLVFFMAGEFMGFITLWAQLSPEETRRRHRYHRAAAVILAAAFFVATTRARVNGQLLEVSGGWDNVIAWGIYAVLPVALGVQMVQMSIKESRRTDAKRRERLVAASGAVIGAAIGVTTLIAMALELFGELGWVDSLNYRLDTHAYIFFWEAIGAAAVSAVPIGLAIGTYLGMDDHGRSWRQLQSLRQDMTAALPDALFDLQSSRSRRGNAELRLHQTTIQIRDAILQLRPYYTGLRDETQQRFIQQHSVPDSDHDAARAALQLAAAVRAKGADIEPSPDGPQIVQSNSTNLDEDAAELLALARWWPLARLYVSELPTMTHLSTTAKVNDND</sequence>
<dbReference type="InterPro" id="IPR046675">
    <property type="entry name" value="DUF6545"/>
</dbReference>
<feature type="transmembrane region" description="Helical" evidence="1">
    <location>
        <begin position="105"/>
        <end position="125"/>
    </location>
</feature>
<comment type="caution">
    <text evidence="3">The sequence shown here is derived from an EMBL/GenBank/DDBJ whole genome shotgun (WGS) entry which is preliminary data.</text>
</comment>
<keyword evidence="1" id="KW-0472">Membrane</keyword>
<gene>
    <name evidence="3" type="ORF">J108_23515</name>
</gene>
<dbReference type="RefSeq" id="WP_020724473.1">
    <property type="nucleotide sequence ID" value="NZ_ATFQ01000040.1"/>
</dbReference>
<feature type="transmembrane region" description="Helical" evidence="1">
    <location>
        <begin position="137"/>
        <end position="156"/>
    </location>
</feature>
<evidence type="ECO:0000256" key="1">
    <source>
        <dbReference type="SAM" id="Phobius"/>
    </source>
</evidence>
<accession>A0A829HM70</accession>
<dbReference type="EMBL" id="ATFQ01000040">
    <property type="protein sequence ID" value="EPQ20984.1"/>
    <property type="molecule type" value="Genomic_DNA"/>
</dbReference>
<evidence type="ECO:0000313" key="4">
    <source>
        <dbReference type="Proteomes" id="UP000014969"/>
    </source>
</evidence>
<dbReference type="Proteomes" id="UP000014969">
    <property type="component" value="Unassembled WGS sequence"/>
</dbReference>
<evidence type="ECO:0000259" key="2">
    <source>
        <dbReference type="Pfam" id="PF20182"/>
    </source>
</evidence>
<keyword evidence="1" id="KW-1133">Transmembrane helix</keyword>
<keyword evidence="1" id="KW-0812">Transmembrane</keyword>
<dbReference type="Pfam" id="PF20182">
    <property type="entry name" value="DUF6545"/>
    <property type="match status" value="1"/>
</dbReference>
<evidence type="ECO:0000313" key="3">
    <source>
        <dbReference type="EMBL" id="EPQ20984.1"/>
    </source>
</evidence>
<reference evidence="3 4" key="1">
    <citation type="journal article" date="2013" name="Genome Announc.">
        <title>Genome Sequence of an Epidemic Isolate of Mycobacterium abscessus subsp. bolletii from Rio de Janeiro, Brazil.</title>
        <authorList>
            <person name="Davidson R.M."/>
            <person name="Reynolds P.R."/>
            <person name="Farias-Hesson E."/>
            <person name="Duarte R.S."/>
            <person name="Jackson M."/>
            <person name="Strong M."/>
        </authorList>
    </citation>
    <scope>NUCLEOTIDE SEQUENCE [LARGE SCALE GENOMIC DNA]</scope>
    <source>
        <strain evidence="3 4">CRM-0020</strain>
    </source>
</reference>
<dbReference type="AlphaFoldDB" id="A0A829HM70"/>
<feature type="transmembrane region" description="Helical" evidence="1">
    <location>
        <begin position="219"/>
        <end position="245"/>
    </location>
</feature>
<dbReference type="InterPro" id="IPR050039">
    <property type="entry name" value="MAB_1171c-like"/>
</dbReference>
<feature type="transmembrane region" description="Helical" evidence="1">
    <location>
        <begin position="6"/>
        <end position="25"/>
    </location>
</feature>
<organism evidence="3 4">
    <name type="scientific">Mycobacteroides abscessus subsp. bolletii CRM-0020</name>
    <dbReference type="NCBI Taxonomy" id="1306401"/>
    <lineage>
        <taxon>Bacteria</taxon>
        <taxon>Bacillati</taxon>
        <taxon>Actinomycetota</taxon>
        <taxon>Actinomycetes</taxon>
        <taxon>Mycobacteriales</taxon>
        <taxon>Mycobacteriaceae</taxon>
        <taxon>Mycobacteroides</taxon>
        <taxon>Mycobacteroides abscessus</taxon>
    </lineage>
</organism>
<name>A0A829HM70_9MYCO</name>
<feature type="transmembrane region" description="Helical" evidence="1">
    <location>
        <begin position="70"/>
        <end position="93"/>
    </location>
</feature>
<feature type="transmembrane region" description="Helical" evidence="1">
    <location>
        <begin position="177"/>
        <end position="199"/>
    </location>
</feature>
<protein>
    <recommendedName>
        <fullName evidence="2">DUF6545 domain-containing protein</fullName>
    </recommendedName>
</protein>
<dbReference type="NCBIfam" id="NF042915">
    <property type="entry name" value="MAB_1171c_fam"/>
    <property type="match status" value="1"/>
</dbReference>
<feature type="domain" description="DUF6545" evidence="2">
    <location>
        <begin position="249"/>
        <end position="380"/>
    </location>
</feature>
<proteinExistence type="predicted"/>